<dbReference type="AlphaFoldDB" id="A0A1R0GTB6"/>
<dbReference type="CDD" id="cd07992">
    <property type="entry name" value="LPLAT_AAK14816-like"/>
    <property type="match status" value="1"/>
</dbReference>
<proteinExistence type="predicted"/>
<evidence type="ECO:0000256" key="1">
    <source>
        <dbReference type="SAM" id="MobiDB-lite"/>
    </source>
</evidence>
<sequence length="738" mass="82106">MEYLVYDIIRFFWIQIVSIFFREIAQGNAHSIPKEGPVIFVVAPHNNQFIDPLILLKHSPRRVYFLIAASSLKRSIIGFYGRLLRGIPVERAMDHKIKGLGTITYSPNSENPLQILGLNSKFSSQFNVGDRISISNGKAQHKVTKIVSDTELLIDFPVTSTDALTALASEGGCPYDSVPALDQNKMYKAVYDRLNANECIGIFPEGGSHDQSKMLPLKIGVCLMALGASAANPNLKINIVPAGLNYFHPSKFRSRAVIEFGNPIPIDPELVEKFKQGGAQKREASSALLDTISEALKQVTLNTPDSDTMQLIHTCRRLYNPSRHSISMRDQVELSRRFVRGYMKLKDDPEVSQVIERVMDYKKELEYLGIRDHQVSKLHMNRFDALALLVWRLIWLLLTGSVALSGAILNLPIFIIAKTVASIKAKQALAASTVKLKANDVVATWKVLVALVFIPTLYNLYALLYAFYARDFVFLFFLVPSPNSSFIFCYMQGLILATVISMASLSFGERAMDILKSLKPLIAVIANSDDSTKKIIAEREDLSNTITQLVNELGPQLYPEYFNKVRKSEDQKNDSSLRKRNSNKGDKDTTSDDEKPTASRFSIPSITPKFLSSISSVSSIDFLGTGTSKRRLSRKYKGIAPPADSNQDSSEIKPGYLSRLFNISNMFQVDWFGNSQDSNMTELADYKESLKYSNVFTSTDEENALSSASHSRNSSVDSSSGADISKTLGMSPLTPADK</sequence>
<dbReference type="GO" id="GO:0016287">
    <property type="term" value="F:glycerone-phosphate O-acyltransferase activity"/>
    <property type="evidence" value="ECO:0007669"/>
    <property type="project" value="TreeGrafter"/>
</dbReference>
<organism evidence="4 5">
    <name type="scientific">Smittium mucronatum</name>
    <dbReference type="NCBI Taxonomy" id="133383"/>
    <lineage>
        <taxon>Eukaryota</taxon>
        <taxon>Fungi</taxon>
        <taxon>Fungi incertae sedis</taxon>
        <taxon>Zoopagomycota</taxon>
        <taxon>Kickxellomycotina</taxon>
        <taxon>Harpellomycetes</taxon>
        <taxon>Harpellales</taxon>
        <taxon>Legeriomycetaceae</taxon>
        <taxon>Smittium</taxon>
    </lineage>
</organism>
<gene>
    <name evidence="4" type="ORF">AYI68_g5824</name>
</gene>
<feature type="region of interest" description="Disordered" evidence="1">
    <location>
        <begin position="567"/>
        <end position="601"/>
    </location>
</feature>
<dbReference type="Proteomes" id="UP000187455">
    <property type="component" value="Unassembled WGS sequence"/>
</dbReference>
<evidence type="ECO:0000313" key="5">
    <source>
        <dbReference type="Proteomes" id="UP000187455"/>
    </source>
</evidence>
<dbReference type="SUPFAM" id="SSF69593">
    <property type="entry name" value="Glycerol-3-phosphate (1)-acyltransferase"/>
    <property type="match status" value="1"/>
</dbReference>
<accession>A0A1R0GTB6</accession>
<feature type="domain" description="Phospholipid/glycerol acyltransferase" evidence="3">
    <location>
        <begin position="39"/>
        <end position="247"/>
    </location>
</feature>
<dbReference type="STRING" id="133383.A0A1R0GTB6"/>
<dbReference type="OrthoDB" id="2427554at2759"/>
<feature type="transmembrane region" description="Helical" evidence="2">
    <location>
        <begin position="389"/>
        <end position="417"/>
    </location>
</feature>
<keyword evidence="4" id="KW-0012">Acyltransferase</keyword>
<dbReference type="InterPro" id="IPR052744">
    <property type="entry name" value="GPAT/DAPAT"/>
</dbReference>
<dbReference type="EMBL" id="LSSL01003789">
    <property type="protein sequence ID" value="OLY80088.1"/>
    <property type="molecule type" value="Genomic_DNA"/>
</dbReference>
<keyword evidence="2" id="KW-0472">Membrane</keyword>
<feature type="region of interest" description="Disordered" evidence="1">
    <location>
        <begin position="702"/>
        <end position="738"/>
    </location>
</feature>
<evidence type="ECO:0000313" key="4">
    <source>
        <dbReference type="EMBL" id="OLY80088.1"/>
    </source>
</evidence>
<feature type="region of interest" description="Disordered" evidence="1">
    <location>
        <begin position="631"/>
        <end position="652"/>
    </location>
</feature>
<keyword evidence="4" id="KW-0808">Transferase</keyword>
<keyword evidence="2" id="KW-0812">Transmembrane</keyword>
<feature type="transmembrane region" description="Helical" evidence="2">
    <location>
        <begin position="445"/>
        <end position="465"/>
    </location>
</feature>
<feature type="compositionally biased region" description="Basic and acidic residues" evidence="1">
    <location>
        <begin position="567"/>
        <end position="597"/>
    </location>
</feature>
<evidence type="ECO:0000256" key="2">
    <source>
        <dbReference type="SAM" id="Phobius"/>
    </source>
</evidence>
<keyword evidence="2" id="KW-1133">Transmembrane helix</keyword>
<keyword evidence="5" id="KW-1185">Reference proteome</keyword>
<feature type="transmembrane region" description="Helical" evidence="2">
    <location>
        <begin position="485"/>
        <end position="507"/>
    </location>
</feature>
<dbReference type="SMART" id="SM00563">
    <property type="entry name" value="PlsC"/>
    <property type="match status" value="1"/>
</dbReference>
<reference evidence="4 5" key="1">
    <citation type="journal article" date="2016" name="Mol. Biol. Evol.">
        <title>Genome-Wide Survey of Gut Fungi (Harpellales) Reveals the First Horizontally Transferred Ubiquitin Gene from a Mosquito Host.</title>
        <authorList>
            <person name="Wang Y."/>
            <person name="White M.M."/>
            <person name="Kvist S."/>
            <person name="Moncalvo J.M."/>
        </authorList>
    </citation>
    <scope>NUCLEOTIDE SEQUENCE [LARGE SCALE GENOMIC DNA]</scope>
    <source>
        <strain evidence="4 5">ALG-7-W6</strain>
    </source>
</reference>
<protein>
    <submittedName>
        <fullName evidence="4">Putative acyltransferase</fullName>
    </submittedName>
</protein>
<feature type="compositionally biased region" description="Low complexity" evidence="1">
    <location>
        <begin position="706"/>
        <end position="720"/>
    </location>
</feature>
<evidence type="ECO:0000259" key="3">
    <source>
        <dbReference type="SMART" id="SM00563"/>
    </source>
</evidence>
<dbReference type="InterPro" id="IPR002123">
    <property type="entry name" value="Plipid/glycerol_acylTrfase"/>
</dbReference>
<dbReference type="PANTHER" id="PTHR31605">
    <property type="entry name" value="GLYCEROL-3-PHOSPHATE O-ACYLTRANSFERASE 1"/>
    <property type="match status" value="1"/>
</dbReference>
<dbReference type="PANTHER" id="PTHR31605:SF0">
    <property type="entry name" value="GLYCEROL-3-PHOSPHATE O-ACYLTRANSFERASE 1"/>
    <property type="match status" value="1"/>
</dbReference>
<comment type="caution">
    <text evidence="4">The sequence shown here is derived from an EMBL/GenBank/DDBJ whole genome shotgun (WGS) entry which is preliminary data.</text>
</comment>
<name>A0A1R0GTB6_9FUNG</name>
<dbReference type="GO" id="GO:0008654">
    <property type="term" value="P:phospholipid biosynthetic process"/>
    <property type="evidence" value="ECO:0007669"/>
    <property type="project" value="TreeGrafter"/>
</dbReference>
<dbReference type="GO" id="GO:0004366">
    <property type="term" value="F:glycerol-3-phosphate O-acyltransferase activity"/>
    <property type="evidence" value="ECO:0007669"/>
    <property type="project" value="TreeGrafter"/>
</dbReference>